<accession>A0A450VVI8</accession>
<name>A0A450VVI8_9GAMM</name>
<dbReference type="EMBL" id="CAADFK010000004">
    <property type="protein sequence ID" value="VFK08797.1"/>
    <property type="molecule type" value="Genomic_DNA"/>
</dbReference>
<organism evidence="1">
    <name type="scientific">Candidatus Kentrum sp. LPFa</name>
    <dbReference type="NCBI Taxonomy" id="2126335"/>
    <lineage>
        <taxon>Bacteria</taxon>
        <taxon>Pseudomonadati</taxon>
        <taxon>Pseudomonadota</taxon>
        <taxon>Gammaproteobacteria</taxon>
        <taxon>Candidatus Kentrum</taxon>
    </lineage>
</organism>
<dbReference type="AlphaFoldDB" id="A0A450VVI8"/>
<gene>
    <name evidence="1" type="ORF">BECKLPF1236B_GA0070989_100433</name>
</gene>
<protein>
    <submittedName>
        <fullName evidence="1">Uncharacterized protein</fullName>
    </submittedName>
</protein>
<sequence length="89" mass="10459">MHKISPAGRDDIFFIYAMEFLFRLGRVRVLEIFTARPKRFYPKLRSEHPSFPPGSDNECGIELAKNGTGKRYRYRENEDFRIPANSADF</sequence>
<reference evidence="1" key="1">
    <citation type="submission" date="2019-02" db="EMBL/GenBank/DDBJ databases">
        <authorList>
            <person name="Gruber-Vodicka R. H."/>
            <person name="Seah K. B. B."/>
        </authorList>
    </citation>
    <scope>NUCLEOTIDE SEQUENCE</scope>
    <source>
        <strain evidence="1">BECK_S313</strain>
    </source>
</reference>
<evidence type="ECO:0000313" key="1">
    <source>
        <dbReference type="EMBL" id="VFK08797.1"/>
    </source>
</evidence>
<proteinExistence type="predicted"/>